<dbReference type="Gene3D" id="3.40.50.300">
    <property type="entry name" value="P-loop containing nucleotide triphosphate hydrolases"/>
    <property type="match status" value="2"/>
</dbReference>
<dbReference type="Pfam" id="PF00735">
    <property type="entry name" value="Septin"/>
    <property type="match status" value="1"/>
</dbReference>
<evidence type="ECO:0000256" key="2">
    <source>
        <dbReference type="SAM" id="MobiDB-lite"/>
    </source>
</evidence>
<dbReference type="GO" id="GO:0005525">
    <property type="term" value="F:GTP binding"/>
    <property type="evidence" value="ECO:0007669"/>
    <property type="project" value="UniProtKB-KW"/>
</dbReference>
<dbReference type="PROSITE" id="PS00675">
    <property type="entry name" value="SIGMA54_INTERACT_1"/>
    <property type="match status" value="1"/>
</dbReference>
<keyword evidence="5" id="KW-1185">Reference proteome</keyword>
<feature type="region of interest" description="Disordered" evidence="2">
    <location>
        <begin position="132"/>
        <end position="151"/>
    </location>
</feature>
<comment type="caution">
    <text evidence="4">The sequence shown here is derived from an EMBL/GenBank/DDBJ whole genome shotgun (WGS) entry which is preliminary data.</text>
</comment>
<dbReference type="Proteomes" id="UP001213000">
    <property type="component" value="Unassembled WGS sequence"/>
</dbReference>
<dbReference type="SUPFAM" id="SSF52540">
    <property type="entry name" value="P-loop containing nucleoside triphosphate hydrolases"/>
    <property type="match status" value="2"/>
</dbReference>
<sequence>MTDSDSPTLLHVCRTFDFDDIDKVEPVDPPQLVDDDMVILVMGQAGAGKSTFIHTVVAEHYESNDIQNGLVSDPAMSVAALRVLFRDNGKPNLVLVDTPGLDGSAYGTNPYAALGVVLRWLRSAGLTCSGTPSSTGRRSWLRSNNSRSAKAPTTRSISGFIFLHRITDPRVSNEALRTTACPMIQRVKRTAKNRERELKKDHWNGMIASGSKVFRFIRTRQSAEEIVNQLAHAEQSFLPSRSLCIGKICEVEEIHAQDIADGDSVIIIMGQTGVGKTTFLQMLAGTQHTRKQTRYQLSSTTNEINALRVTFQGQYELTNLILIDTPGFDNVYRTEYQVLETISRWLRGDGTLKAAVRKRMTTRQISGIIYLHRITDIRFSCTPLTHSSLLIELCGTDFARKIVFATTAWPDENNPAYSVELKAEYEQRHKELMNIHWKEMVKSGASVCKLDETPLSALEAIIQLVGTARPNFHCLVGGEGNEEGT</sequence>
<protein>
    <recommendedName>
        <fullName evidence="3">Septin-type G domain-containing protein</fullName>
    </recommendedName>
</protein>
<evidence type="ECO:0000313" key="4">
    <source>
        <dbReference type="EMBL" id="KAJ3561872.1"/>
    </source>
</evidence>
<dbReference type="InterPro" id="IPR030379">
    <property type="entry name" value="G_SEPTIN_dom"/>
</dbReference>
<organism evidence="4 5">
    <name type="scientific">Leucocoprinus birnbaumii</name>
    <dbReference type="NCBI Taxonomy" id="56174"/>
    <lineage>
        <taxon>Eukaryota</taxon>
        <taxon>Fungi</taxon>
        <taxon>Dikarya</taxon>
        <taxon>Basidiomycota</taxon>
        <taxon>Agaricomycotina</taxon>
        <taxon>Agaricomycetes</taxon>
        <taxon>Agaricomycetidae</taxon>
        <taxon>Agaricales</taxon>
        <taxon>Agaricineae</taxon>
        <taxon>Agaricaceae</taxon>
        <taxon>Leucocoprinus</taxon>
    </lineage>
</organism>
<comment type="similarity">
    <text evidence="1">Belongs to the TRAFAC class TrmE-Era-EngA-EngB-Septin-like GTPase superfamily. Septin GTPase family.</text>
</comment>
<dbReference type="CDD" id="cd00882">
    <property type="entry name" value="Ras_like_GTPase"/>
    <property type="match status" value="2"/>
</dbReference>
<dbReference type="PANTHER" id="PTHR18884">
    <property type="entry name" value="SEPTIN"/>
    <property type="match status" value="1"/>
</dbReference>
<evidence type="ECO:0000313" key="5">
    <source>
        <dbReference type="Proteomes" id="UP001213000"/>
    </source>
</evidence>
<dbReference type="EMBL" id="JANIEX010000942">
    <property type="protein sequence ID" value="KAJ3561872.1"/>
    <property type="molecule type" value="Genomic_DNA"/>
</dbReference>
<dbReference type="InterPro" id="IPR027417">
    <property type="entry name" value="P-loop_NTPase"/>
</dbReference>
<evidence type="ECO:0000256" key="1">
    <source>
        <dbReference type="RuleBase" id="RU004560"/>
    </source>
</evidence>
<keyword evidence="1" id="KW-0342">GTP-binding</keyword>
<feature type="domain" description="Septin-type G" evidence="3">
    <location>
        <begin position="266"/>
        <end position="334"/>
    </location>
</feature>
<proteinExistence type="inferred from homology"/>
<name>A0AAD5VK87_9AGAR</name>
<reference evidence="4" key="1">
    <citation type="submission" date="2022-07" db="EMBL/GenBank/DDBJ databases">
        <title>Genome Sequence of Leucocoprinus birnbaumii.</title>
        <authorList>
            <person name="Buettner E."/>
        </authorList>
    </citation>
    <scope>NUCLEOTIDE SEQUENCE</scope>
    <source>
        <strain evidence="4">VT141</strain>
    </source>
</reference>
<feature type="compositionally biased region" description="Low complexity" evidence="2">
    <location>
        <begin position="137"/>
        <end position="148"/>
    </location>
</feature>
<dbReference type="AlphaFoldDB" id="A0AAD5VK87"/>
<gene>
    <name evidence="4" type="ORF">NP233_g9926</name>
</gene>
<evidence type="ECO:0000259" key="3">
    <source>
        <dbReference type="Pfam" id="PF00735"/>
    </source>
</evidence>
<accession>A0AAD5VK87</accession>
<dbReference type="InterPro" id="IPR025662">
    <property type="entry name" value="Sigma_54_int_dom_ATP-bd_1"/>
</dbReference>
<keyword evidence="1" id="KW-0547">Nucleotide-binding</keyword>